<evidence type="ECO:0000313" key="6">
    <source>
        <dbReference type="Proteomes" id="UP000663844"/>
    </source>
</evidence>
<evidence type="ECO:0000313" key="5">
    <source>
        <dbReference type="EMBL" id="CAF3656086.1"/>
    </source>
</evidence>
<dbReference type="OrthoDB" id="10035158at2759"/>
<gene>
    <name evidence="3" type="ORF">JYZ213_LOCUS42160</name>
    <name evidence="5" type="ORF">OKA104_LOCUS9482</name>
    <name evidence="4" type="ORF">OXD698_LOCUS4390</name>
    <name evidence="2" type="ORF">VCS650_LOCUS708</name>
</gene>
<feature type="region of interest" description="Disordered" evidence="1">
    <location>
        <begin position="284"/>
        <end position="316"/>
    </location>
</feature>
<dbReference type="Proteomes" id="UP000663881">
    <property type="component" value="Unassembled WGS sequence"/>
</dbReference>
<evidence type="ECO:0000313" key="2">
    <source>
        <dbReference type="EMBL" id="CAF0741860.1"/>
    </source>
</evidence>
<dbReference type="EMBL" id="CAJOAZ010000165">
    <property type="protein sequence ID" value="CAF3560482.1"/>
    <property type="molecule type" value="Genomic_DNA"/>
</dbReference>
<evidence type="ECO:0000313" key="3">
    <source>
        <dbReference type="EMBL" id="CAF1477323.1"/>
    </source>
</evidence>
<dbReference type="Proteomes" id="UP000663844">
    <property type="component" value="Unassembled WGS sequence"/>
</dbReference>
<feature type="compositionally biased region" description="Low complexity" evidence="1">
    <location>
        <begin position="32"/>
        <end position="41"/>
    </location>
</feature>
<accession>A0A818KZA9</accession>
<feature type="compositionally biased region" description="Polar residues" evidence="1">
    <location>
        <begin position="284"/>
        <end position="302"/>
    </location>
</feature>
<dbReference type="Proteomes" id="UP000663891">
    <property type="component" value="Unassembled WGS sequence"/>
</dbReference>
<sequence length="316" mass="34362">MQEHSYTLPMCSIGRTSYVPSSVANVSIDTHSSSSSSSSPSTNMSNDIETGNESSTSTPELNLLLDKLTEILRFRSGCRRHFAPPQQQQQASQSPVSTTTTNLKRLQSSSIEPLHNIADVTSIALDGSSSSSSSSSTTATTGAWKSLNIHHKSSIPNRSSHYHHKHHMNISTNIHNCEKKRRLPGLLQRLIDEGNLIKEAVRRLKSQSFSQISKQQQPNIVNTPSTPNSLQIQLNLTSRLTPSSSININIPQQLSDSPTQTTSSPNRGISWFLSSSVFGVNASNTNHSSGSGSPLRSCYSSTTHDRTPMEIGIHDG</sequence>
<evidence type="ECO:0000256" key="1">
    <source>
        <dbReference type="SAM" id="MobiDB-lite"/>
    </source>
</evidence>
<feature type="region of interest" description="Disordered" evidence="1">
    <location>
        <begin position="28"/>
        <end position="59"/>
    </location>
</feature>
<feature type="compositionally biased region" description="Polar residues" evidence="1">
    <location>
        <begin position="96"/>
        <end position="109"/>
    </location>
</feature>
<feature type="region of interest" description="Disordered" evidence="1">
    <location>
        <begin position="82"/>
        <end position="109"/>
    </location>
</feature>
<feature type="compositionally biased region" description="Low complexity" evidence="1">
    <location>
        <begin position="83"/>
        <end position="95"/>
    </location>
</feature>
<dbReference type="Proteomes" id="UP000663845">
    <property type="component" value="Unassembled WGS sequence"/>
</dbReference>
<feature type="compositionally biased region" description="Basic and acidic residues" evidence="1">
    <location>
        <begin position="303"/>
        <end position="316"/>
    </location>
</feature>
<organism evidence="4 6">
    <name type="scientific">Adineta steineri</name>
    <dbReference type="NCBI Taxonomy" id="433720"/>
    <lineage>
        <taxon>Eukaryota</taxon>
        <taxon>Metazoa</taxon>
        <taxon>Spiralia</taxon>
        <taxon>Gnathifera</taxon>
        <taxon>Rotifera</taxon>
        <taxon>Eurotatoria</taxon>
        <taxon>Bdelloidea</taxon>
        <taxon>Adinetida</taxon>
        <taxon>Adinetidae</taxon>
        <taxon>Adineta</taxon>
    </lineage>
</organism>
<dbReference type="EMBL" id="CAJNOG010001881">
    <property type="protein sequence ID" value="CAF1477323.1"/>
    <property type="molecule type" value="Genomic_DNA"/>
</dbReference>
<evidence type="ECO:0000313" key="4">
    <source>
        <dbReference type="EMBL" id="CAF3560482.1"/>
    </source>
</evidence>
<comment type="caution">
    <text evidence="4">The sequence shown here is derived from an EMBL/GenBank/DDBJ whole genome shotgun (WGS) entry which is preliminary data.</text>
</comment>
<feature type="compositionally biased region" description="Polar residues" evidence="1">
    <location>
        <begin position="42"/>
        <end position="59"/>
    </location>
</feature>
<protein>
    <submittedName>
        <fullName evidence="4">Uncharacterized protein</fullName>
    </submittedName>
</protein>
<reference evidence="4" key="1">
    <citation type="submission" date="2021-02" db="EMBL/GenBank/DDBJ databases">
        <authorList>
            <person name="Nowell W R."/>
        </authorList>
    </citation>
    <scope>NUCLEOTIDE SEQUENCE</scope>
</reference>
<dbReference type="EMBL" id="CAJNON010000003">
    <property type="protein sequence ID" value="CAF0741860.1"/>
    <property type="molecule type" value="Genomic_DNA"/>
</dbReference>
<proteinExistence type="predicted"/>
<dbReference type="AlphaFoldDB" id="A0A818KZA9"/>
<name>A0A818KZA9_9BILA</name>
<dbReference type="EMBL" id="CAJOAY010000403">
    <property type="protein sequence ID" value="CAF3656086.1"/>
    <property type="molecule type" value="Genomic_DNA"/>
</dbReference>